<dbReference type="EMBL" id="HBIN01020604">
    <property type="protein sequence ID" value="CAE0445754.1"/>
    <property type="molecule type" value="Transcribed_RNA"/>
</dbReference>
<dbReference type="PANTHER" id="PTHR21107">
    <property type="entry name" value="CYTOCHROME C OXIDASE ASSEMBLY PROTEIN COX19"/>
    <property type="match status" value="1"/>
</dbReference>
<evidence type="ECO:0000256" key="3">
    <source>
        <dbReference type="ARBA" id="ARBA00023157"/>
    </source>
</evidence>
<evidence type="ECO:0000256" key="4">
    <source>
        <dbReference type="ARBA" id="ARBA00038223"/>
    </source>
</evidence>
<dbReference type="PANTHER" id="PTHR21107:SF2">
    <property type="entry name" value="CYTOCHROME C OXIDASE ASSEMBLY PROTEIN COX19"/>
    <property type="match status" value="1"/>
</dbReference>
<accession>A0A6S8FC41</accession>
<protein>
    <recommendedName>
        <fullName evidence="5">CHCH domain-containing protein</fullName>
    </recommendedName>
</protein>
<sequence length="114" mass="12510">MAFIRGGGAVTPPLKGSFPLDHKAECKSSMKEFLLCLKTNSNEHHKCQKLSKEYLTCRMQKGLMADEDLDELGFKHTVKFANDPENVAGKKEAKGFLGGLSVKPINPNTESKTA</sequence>
<keyword evidence="2" id="KW-0963">Cytoplasm</keyword>
<evidence type="ECO:0000313" key="7">
    <source>
        <dbReference type="EMBL" id="CAE0445754.1"/>
    </source>
</evidence>
<dbReference type="InterPro" id="IPR010625">
    <property type="entry name" value="CHCH"/>
</dbReference>
<evidence type="ECO:0000256" key="2">
    <source>
        <dbReference type="ARBA" id="ARBA00022490"/>
    </source>
</evidence>
<proteinExistence type="inferred from homology"/>
<name>A0A6S8FC41_9STRA</name>
<dbReference type="PROSITE" id="PS51808">
    <property type="entry name" value="CHCH"/>
    <property type="match status" value="1"/>
</dbReference>
<evidence type="ECO:0000313" key="6">
    <source>
        <dbReference type="EMBL" id="CAE0445750.1"/>
    </source>
</evidence>
<evidence type="ECO:0000256" key="1">
    <source>
        <dbReference type="ARBA" id="ARBA00004496"/>
    </source>
</evidence>
<reference evidence="7" key="1">
    <citation type="submission" date="2021-01" db="EMBL/GenBank/DDBJ databases">
        <authorList>
            <person name="Corre E."/>
            <person name="Pelletier E."/>
            <person name="Niang G."/>
            <person name="Scheremetjew M."/>
            <person name="Finn R."/>
            <person name="Kale V."/>
            <person name="Holt S."/>
            <person name="Cochrane G."/>
            <person name="Meng A."/>
            <person name="Brown T."/>
            <person name="Cohen L."/>
        </authorList>
    </citation>
    <scope>NUCLEOTIDE SEQUENCE</scope>
    <source>
        <strain evidence="7">GSBS06</strain>
    </source>
</reference>
<dbReference type="GO" id="GO:0033617">
    <property type="term" value="P:mitochondrial respiratory chain complex IV assembly"/>
    <property type="evidence" value="ECO:0007669"/>
    <property type="project" value="TreeGrafter"/>
</dbReference>
<feature type="domain" description="CHCH" evidence="5">
    <location>
        <begin position="26"/>
        <end position="60"/>
    </location>
</feature>
<comment type="similarity">
    <text evidence="4">Belongs to the COX19 family.</text>
</comment>
<comment type="subcellular location">
    <subcellularLocation>
        <location evidence="1">Cytoplasm</location>
    </subcellularLocation>
</comment>
<dbReference type="GO" id="GO:0005758">
    <property type="term" value="C:mitochondrial intermembrane space"/>
    <property type="evidence" value="ECO:0007669"/>
    <property type="project" value="TreeGrafter"/>
</dbReference>
<organism evidence="7">
    <name type="scientific">Aplanochytrium stocchinoi</name>
    <dbReference type="NCBI Taxonomy" id="215587"/>
    <lineage>
        <taxon>Eukaryota</taxon>
        <taxon>Sar</taxon>
        <taxon>Stramenopiles</taxon>
        <taxon>Bigyra</taxon>
        <taxon>Labyrinthulomycetes</taxon>
        <taxon>Thraustochytrida</taxon>
        <taxon>Thraustochytriidae</taxon>
        <taxon>Aplanochytrium</taxon>
    </lineage>
</organism>
<gene>
    <name evidence="6" type="ORF">ASTO00021_LOCUS15754</name>
    <name evidence="7" type="ORF">ASTO00021_LOCUS15758</name>
</gene>
<dbReference type="EMBL" id="HBIN01020600">
    <property type="protein sequence ID" value="CAE0445750.1"/>
    <property type="molecule type" value="Transcribed_RNA"/>
</dbReference>
<dbReference type="AlphaFoldDB" id="A0A6S8FC41"/>
<dbReference type="InterPro" id="IPR051383">
    <property type="entry name" value="COX19"/>
</dbReference>
<dbReference type="Pfam" id="PF06747">
    <property type="entry name" value="CHCH"/>
    <property type="match status" value="1"/>
</dbReference>
<keyword evidence="3" id="KW-1015">Disulfide bond</keyword>
<evidence type="ECO:0000259" key="5">
    <source>
        <dbReference type="Pfam" id="PF06747"/>
    </source>
</evidence>